<accession>A0AA41S092</accession>
<keyword evidence="4 8" id="KW-1003">Cell membrane</keyword>
<proteinExistence type="inferred from homology"/>
<dbReference type="GO" id="GO:0005886">
    <property type="term" value="C:plasma membrane"/>
    <property type="evidence" value="ECO:0007669"/>
    <property type="project" value="UniProtKB-SubCell"/>
</dbReference>
<dbReference type="InterPro" id="IPR006702">
    <property type="entry name" value="CASP_dom"/>
</dbReference>
<keyword evidence="5 8" id="KW-0812">Transmembrane</keyword>
<comment type="subunit">
    <text evidence="3 8">Homodimer and heterodimers.</text>
</comment>
<feature type="transmembrane region" description="Helical" evidence="8">
    <location>
        <begin position="125"/>
        <end position="143"/>
    </location>
</feature>
<protein>
    <recommendedName>
        <fullName evidence="8">CASP-like protein</fullName>
    </recommendedName>
</protein>
<evidence type="ECO:0000256" key="2">
    <source>
        <dbReference type="ARBA" id="ARBA00007651"/>
    </source>
</evidence>
<gene>
    <name evidence="11" type="ORF">MKW94_030276</name>
</gene>
<evidence type="ECO:0000256" key="4">
    <source>
        <dbReference type="ARBA" id="ARBA00022475"/>
    </source>
</evidence>
<feature type="domain" description="Casparian strip membrane protein" evidence="10">
    <location>
        <begin position="82"/>
        <end position="211"/>
    </location>
</feature>
<evidence type="ECO:0000313" key="11">
    <source>
        <dbReference type="EMBL" id="MCL7026040.1"/>
    </source>
</evidence>
<evidence type="ECO:0000256" key="9">
    <source>
        <dbReference type="SAM" id="MobiDB-lite"/>
    </source>
</evidence>
<feature type="region of interest" description="Disordered" evidence="9">
    <location>
        <begin position="1"/>
        <end position="61"/>
    </location>
</feature>
<evidence type="ECO:0000256" key="8">
    <source>
        <dbReference type="RuleBase" id="RU361233"/>
    </source>
</evidence>
<evidence type="ECO:0000256" key="5">
    <source>
        <dbReference type="ARBA" id="ARBA00022692"/>
    </source>
</evidence>
<evidence type="ECO:0000256" key="7">
    <source>
        <dbReference type="ARBA" id="ARBA00023136"/>
    </source>
</evidence>
<organism evidence="11 12">
    <name type="scientific">Papaver nudicaule</name>
    <name type="common">Iceland poppy</name>
    <dbReference type="NCBI Taxonomy" id="74823"/>
    <lineage>
        <taxon>Eukaryota</taxon>
        <taxon>Viridiplantae</taxon>
        <taxon>Streptophyta</taxon>
        <taxon>Embryophyta</taxon>
        <taxon>Tracheophyta</taxon>
        <taxon>Spermatophyta</taxon>
        <taxon>Magnoliopsida</taxon>
        <taxon>Ranunculales</taxon>
        <taxon>Papaveraceae</taxon>
        <taxon>Papaveroideae</taxon>
        <taxon>Papaver</taxon>
    </lineage>
</organism>
<dbReference type="AlphaFoldDB" id="A0AA41S092"/>
<evidence type="ECO:0000256" key="1">
    <source>
        <dbReference type="ARBA" id="ARBA00004651"/>
    </source>
</evidence>
<feature type="compositionally biased region" description="Polar residues" evidence="9">
    <location>
        <begin position="1"/>
        <end position="15"/>
    </location>
</feature>
<comment type="caution">
    <text evidence="11">The sequence shown here is derived from an EMBL/GenBank/DDBJ whole genome shotgun (WGS) entry which is preliminary data.</text>
</comment>
<comment type="similarity">
    <text evidence="2 8">Belongs to the Casparian strip membrane proteins (CASP) family.</text>
</comment>
<dbReference type="EMBL" id="JAJJMA010051852">
    <property type="protein sequence ID" value="MCL7026040.1"/>
    <property type="molecule type" value="Genomic_DNA"/>
</dbReference>
<feature type="transmembrane region" description="Helical" evidence="8">
    <location>
        <begin position="163"/>
        <end position="181"/>
    </location>
</feature>
<feature type="transmembrane region" description="Helical" evidence="8">
    <location>
        <begin position="201"/>
        <end position="222"/>
    </location>
</feature>
<evidence type="ECO:0000259" key="10">
    <source>
        <dbReference type="Pfam" id="PF04535"/>
    </source>
</evidence>
<dbReference type="PANTHER" id="PTHR33573:SF57">
    <property type="entry name" value="CASP-LIKE PROTEIN 4B1"/>
    <property type="match status" value="1"/>
</dbReference>
<dbReference type="Proteomes" id="UP001177140">
    <property type="component" value="Unassembled WGS sequence"/>
</dbReference>
<dbReference type="PANTHER" id="PTHR33573">
    <property type="entry name" value="CASP-LIKE PROTEIN 4A4"/>
    <property type="match status" value="1"/>
</dbReference>
<dbReference type="Pfam" id="PF04535">
    <property type="entry name" value="CASP_dom"/>
    <property type="match status" value="1"/>
</dbReference>
<keyword evidence="6 8" id="KW-1133">Transmembrane helix</keyword>
<comment type="subcellular location">
    <subcellularLocation>
        <location evidence="1 8">Cell membrane</location>
        <topology evidence="1 8">Multi-pass membrane protein</topology>
    </subcellularLocation>
</comment>
<evidence type="ECO:0000256" key="3">
    <source>
        <dbReference type="ARBA" id="ARBA00011489"/>
    </source>
</evidence>
<name>A0AA41S092_PAPNU</name>
<keyword evidence="12" id="KW-1185">Reference proteome</keyword>
<evidence type="ECO:0000256" key="6">
    <source>
        <dbReference type="ARBA" id="ARBA00022989"/>
    </source>
</evidence>
<sequence>MVNNSDGETSEQPTKMGSFDVGASENPPKNVNASDPTILKEPAQAASPGAAVPPPAQADVENQTSLTEISSILRRWKKENLLNKGALFLRGGTLFFSFLSFVIMASNKHGSWEDFDKYQEYRYCLAISILALMYSGAQVFYQINRIRTGKDFISQPKVFIIDFLGDQIMAYLLISAMSAAIPMTNRMREGADNIVTDSSASAISMTFFAFCSLAVSALISGFKLSNQNYF</sequence>
<reference evidence="11" key="1">
    <citation type="submission" date="2022-03" db="EMBL/GenBank/DDBJ databases">
        <title>A functionally conserved STORR gene fusion in Papaver species that diverged 16.8 million years ago.</title>
        <authorList>
            <person name="Catania T."/>
        </authorList>
    </citation>
    <scope>NUCLEOTIDE SEQUENCE</scope>
    <source>
        <strain evidence="11">S-191538</strain>
    </source>
</reference>
<keyword evidence="7 8" id="KW-0472">Membrane</keyword>
<evidence type="ECO:0000313" key="12">
    <source>
        <dbReference type="Proteomes" id="UP001177140"/>
    </source>
</evidence>
<feature type="transmembrane region" description="Helical" evidence="8">
    <location>
        <begin position="87"/>
        <end position="105"/>
    </location>
</feature>